<dbReference type="PANTHER" id="PTHR30244">
    <property type="entry name" value="TRANSAMINASE"/>
    <property type="match status" value="1"/>
</dbReference>
<dbReference type="OrthoDB" id="9810913at2"/>
<dbReference type="InterPro" id="IPR015422">
    <property type="entry name" value="PyrdxlP-dep_Trfase_small"/>
</dbReference>
<dbReference type="GO" id="GO:0030170">
    <property type="term" value="F:pyridoxal phosphate binding"/>
    <property type="evidence" value="ECO:0007669"/>
    <property type="project" value="TreeGrafter"/>
</dbReference>
<dbReference type="RefSeq" id="WP_113030729.1">
    <property type="nucleotide sequence ID" value="NZ_QMFB01000004.1"/>
</dbReference>
<dbReference type="EMBL" id="QMFB01000004">
    <property type="protein sequence ID" value="RAV21639.1"/>
    <property type="molecule type" value="Genomic_DNA"/>
</dbReference>
<dbReference type="Gene3D" id="3.90.1150.10">
    <property type="entry name" value="Aspartate Aminotransferase, domain 1"/>
    <property type="match status" value="1"/>
</dbReference>
<dbReference type="InterPro" id="IPR000653">
    <property type="entry name" value="DegT/StrS_aminotransferase"/>
</dbReference>
<dbReference type="GO" id="GO:0008483">
    <property type="term" value="F:transaminase activity"/>
    <property type="evidence" value="ECO:0007669"/>
    <property type="project" value="TreeGrafter"/>
</dbReference>
<reference evidence="4 5" key="1">
    <citation type="journal article" date="2009" name="Int. J. Syst. Evol. Microbiol.">
        <title>Paenibacillus contaminans sp. nov., isolated from a contaminated laboratory plate.</title>
        <authorList>
            <person name="Chou J.H."/>
            <person name="Lee J.H."/>
            <person name="Lin M.C."/>
            <person name="Chang P.S."/>
            <person name="Arun A.B."/>
            <person name="Young C.C."/>
            <person name="Chen W.M."/>
        </authorList>
    </citation>
    <scope>NUCLEOTIDE SEQUENCE [LARGE SCALE GENOMIC DNA]</scope>
    <source>
        <strain evidence="4 5">CKOBP-6</strain>
    </source>
</reference>
<evidence type="ECO:0000313" key="5">
    <source>
        <dbReference type="Proteomes" id="UP000250369"/>
    </source>
</evidence>
<feature type="modified residue" description="N6-(pyridoxal phosphate)lysine" evidence="2">
    <location>
        <position position="183"/>
    </location>
</feature>
<dbReference type="AlphaFoldDB" id="A0A329MP09"/>
<comment type="caution">
    <text evidence="4">The sequence shown here is derived from an EMBL/GenBank/DDBJ whole genome shotgun (WGS) entry which is preliminary data.</text>
</comment>
<name>A0A329MP09_9BACL</name>
<evidence type="ECO:0000256" key="2">
    <source>
        <dbReference type="PIRSR" id="PIRSR000390-2"/>
    </source>
</evidence>
<evidence type="ECO:0000313" key="4">
    <source>
        <dbReference type="EMBL" id="RAV21639.1"/>
    </source>
</evidence>
<organism evidence="4 5">
    <name type="scientific">Paenibacillus contaminans</name>
    <dbReference type="NCBI Taxonomy" id="450362"/>
    <lineage>
        <taxon>Bacteria</taxon>
        <taxon>Bacillati</taxon>
        <taxon>Bacillota</taxon>
        <taxon>Bacilli</taxon>
        <taxon>Bacillales</taxon>
        <taxon>Paenibacillaceae</taxon>
        <taxon>Paenibacillus</taxon>
    </lineage>
</organism>
<evidence type="ECO:0000256" key="1">
    <source>
        <dbReference type="PIRSR" id="PIRSR000390-1"/>
    </source>
</evidence>
<feature type="active site" description="Proton acceptor" evidence="1">
    <location>
        <position position="183"/>
    </location>
</feature>
<protein>
    <submittedName>
        <fullName evidence="4">UDP-4-amino-4, 6-dideoxy-N-acetyl-beta-L-altrosamine transaminase</fullName>
    </submittedName>
</protein>
<dbReference type="InterPro" id="IPR015424">
    <property type="entry name" value="PyrdxlP-dep_Trfase"/>
</dbReference>
<dbReference type="Pfam" id="PF01041">
    <property type="entry name" value="DegT_DnrJ_EryC1"/>
    <property type="match status" value="1"/>
</dbReference>
<dbReference type="Gene3D" id="3.40.640.10">
    <property type="entry name" value="Type I PLP-dependent aspartate aminotransferase-like (Major domain)"/>
    <property type="match status" value="1"/>
</dbReference>
<dbReference type="PANTHER" id="PTHR30244:SF34">
    <property type="entry name" value="DTDP-4-AMINO-4,6-DIDEOXYGALACTOSE TRANSAMINASE"/>
    <property type="match status" value="1"/>
</dbReference>
<keyword evidence="2 3" id="KW-0663">Pyridoxal phosphate</keyword>
<dbReference type="CDD" id="cd00616">
    <property type="entry name" value="AHBA_syn"/>
    <property type="match status" value="1"/>
</dbReference>
<dbReference type="GO" id="GO:0000271">
    <property type="term" value="P:polysaccharide biosynthetic process"/>
    <property type="evidence" value="ECO:0007669"/>
    <property type="project" value="TreeGrafter"/>
</dbReference>
<evidence type="ECO:0000256" key="3">
    <source>
        <dbReference type="RuleBase" id="RU004508"/>
    </source>
</evidence>
<comment type="similarity">
    <text evidence="3">Belongs to the DegT/DnrJ/EryC1 family.</text>
</comment>
<accession>A0A329MP09</accession>
<dbReference type="SUPFAM" id="SSF53383">
    <property type="entry name" value="PLP-dependent transferases"/>
    <property type="match status" value="1"/>
</dbReference>
<dbReference type="InterPro" id="IPR015421">
    <property type="entry name" value="PyrdxlP-dep_Trfase_major"/>
</dbReference>
<sequence>MNPTIPYALPLIDEEEIQEVVDALKSNWLSKGPKTVEFEKRFAAYAGSEYAVGLNSCTAGLHLSLLAAGVGPGDEVITTPYTFVATANTIIHAGAKPVFVDIDPRTLNIDAARIVEKITPRTKAVIPVHFAGFPCDMDAIMAIARTYNLIVIEDAAHAVYTQHNGRMIGSIGDITCFSFYATKNLVTGEGGMVTTNNAELADRIRVMGLHGMSKNAWNRYSDKGSWFYEVEYPGFKYNMTDIQAAMGLRQLDKLNMMQEIRAQYADRYNRALSSLEGLILPHDDSRHRHAWHLYVIRLQPGFLTIDRARFIEELKERGIGTSVHFIPVHLHPYYRSLGFRPGDYPQAESVYEGAVSLPLYPKMTVEQADRVIDAVTEVYRKYAKTFVEHR</sequence>
<dbReference type="Proteomes" id="UP000250369">
    <property type="component" value="Unassembled WGS sequence"/>
</dbReference>
<keyword evidence="5" id="KW-1185">Reference proteome</keyword>
<dbReference type="PIRSF" id="PIRSF000390">
    <property type="entry name" value="PLP_StrS"/>
    <property type="match status" value="1"/>
</dbReference>
<proteinExistence type="inferred from homology"/>
<gene>
    <name evidence="4" type="ORF">DQG23_10315</name>
</gene>